<dbReference type="PANTHER" id="PTHR43076">
    <property type="entry name" value="FO SYNTHASE (COFH)"/>
    <property type="match status" value="1"/>
</dbReference>
<keyword evidence="6" id="KW-0479">Metal-binding</keyword>
<keyword evidence="4" id="KW-0004">4Fe-4S</keyword>
<dbReference type="EC" id="4.3.1.32" evidence="3"/>
<evidence type="ECO:0000256" key="9">
    <source>
        <dbReference type="ARBA" id="ARBA00023239"/>
    </source>
</evidence>
<dbReference type="AlphaFoldDB" id="A0A1G6LVU2"/>
<dbReference type="EMBL" id="FMYG01000005">
    <property type="protein sequence ID" value="SDC47341.1"/>
    <property type="molecule type" value="Genomic_DNA"/>
</dbReference>
<dbReference type="PROSITE" id="PS51918">
    <property type="entry name" value="RADICAL_SAM"/>
    <property type="match status" value="2"/>
</dbReference>
<dbReference type="SMART" id="SM00729">
    <property type="entry name" value="Elp3"/>
    <property type="match status" value="1"/>
</dbReference>
<dbReference type="SFLD" id="SFLDS00029">
    <property type="entry name" value="Radical_SAM"/>
    <property type="match status" value="1"/>
</dbReference>
<feature type="compositionally biased region" description="Low complexity" evidence="11">
    <location>
        <begin position="549"/>
        <end position="559"/>
    </location>
</feature>
<dbReference type="NCBIfam" id="NF004884">
    <property type="entry name" value="PRK06245.1"/>
    <property type="match status" value="1"/>
</dbReference>
<dbReference type="SUPFAM" id="SSF102114">
    <property type="entry name" value="Radical SAM enzymes"/>
    <property type="match status" value="2"/>
</dbReference>
<dbReference type="InterPro" id="IPR007197">
    <property type="entry name" value="rSAM"/>
</dbReference>
<feature type="compositionally biased region" description="Low complexity" evidence="11">
    <location>
        <begin position="471"/>
        <end position="528"/>
    </location>
</feature>
<organism evidence="13 14">
    <name type="scientific">Microbacterium enclense</name>
    <dbReference type="NCBI Taxonomy" id="993073"/>
    <lineage>
        <taxon>Bacteria</taxon>
        <taxon>Bacillati</taxon>
        <taxon>Actinomycetota</taxon>
        <taxon>Actinomycetes</taxon>
        <taxon>Micrococcales</taxon>
        <taxon>Microbacteriaceae</taxon>
        <taxon>Microbacterium</taxon>
    </lineage>
</organism>
<feature type="domain" description="Radical SAM core" evidence="12">
    <location>
        <begin position="602"/>
        <end position="832"/>
    </location>
</feature>
<evidence type="ECO:0000256" key="1">
    <source>
        <dbReference type="ARBA" id="ARBA00001966"/>
    </source>
</evidence>
<sequence length="934" mass="97869">MSTGSAAPRVAPARGTSIDDLLARIAAGHRPDVDETEALLGAPLPALFRVASALRDEGLVRAGRPRVITYSRKVFVPLTTLCRDRCHYCVFVDTPGQLALLRKPAYMSPEQVLTVVRQGQALGCKEALLTLGDRPEERWPEARAWLDAHGFASTIEYVAHIARLITAETGMLVHANPGVMHPDELATLRPVSPSMGMMLETTSRRLYEEPGQVHFGSPDKDPALRLRVIDDAGAAGIPFTTGILVGIGETVRDRAESLVALRELDDRHGHVQEVIVQNFRAKPRTAMQGAPDADMHDYLAAVAAARLVFGPDMRIQVPPNLSDPRELGLLIEAGADDWGGVSPLTADHVNPERPWPQIDDLAGHTAARGFGLRERLTAHPEYVHDAERWIDPALHAPVRALADAAGLAADAGPVGVRSGARDAATGGESATGGPASPSASSAPGISSAPGLPADRGTVAASDATRAASDPAPAGGSLSDAGSAATGGESAAGGPADSTASSAPEISSAAEAPAAPEAHTAPSAHAAPETRAVRGAHAAPETHAVREAHAAPAAHAAPGADPGVRRLAERAASTPLALDDADWTRLLRATGHELDDLTATADDARRYTVGEPITLVQNRNLTSTGLRRSGRTAPGEFDLDDAATIATDAAGLGATEICIQGALRADEDPTGYLDLVRAVKRGAPGIHVHAYRPLDVRDLADRGGLGLDGALAAMRAAGVDTVPGTGVKVLSERVRALVAPGDLEIDRWIEGITAAHRAGFRSTSVLFYGHVETAEERIAHLRRLREIQTQTRGFAEFVPIPLPGGDVPLVPGRAPLDEHRAMVAVSRLLLSGSIPHVQIPWTRVGRETAAVLLRSGGDDLGGTLYDGRVLPDTGIEQGLELPVAAAERLARSLMRPFRLRTTDYQAATPLPDPDAPHLETSGGTRYPLGADGPRG</sequence>
<evidence type="ECO:0000256" key="11">
    <source>
        <dbReference type="SAM" id="MobiDB-lite"/>
    </source>
</evidence>
<protein>
    <recommendedName>
        <fullName evidence="3">7,8-didemethyl-8-hydroxy-5-deazariboflavin synthase</fullName>
        <ecNumber evidence="3">4.3.1.32</ecNumber>
    </recommendedName>
</protein>
<dbReference type="SFLD" id="SFLDF00294">
    <property type="entry name" value="7_8-didemethyl-8-hydroxy-5-dea"/>
    <property type="match status" value="1"/>
</dbReference>
<keyword evidence="8" id="KW-0411">Iron-sulfur</keyword>
<comment type="cofactor">
    <cofactor evidence="1">
        <name>[4Fe-4S] cluster</name>
        <dbReference type="ChEBI" id="CHEBI:49883"/>
    </cofactor>
</comment>
<dbReference type="InterPro" id="IPR006638">
    <property type="entry name" value="Elp3/MiaA/NifB-like_rSAM"/>
</dbReference>
<name>A0A1G6LVU2_9MICO</name>
<feature type="compositionally biased region" description="Low complexity" evidence="11">
    <location>
        <begin position="423"/>
        <end position="453"/>
    </location>
</feature>
<dbReference type="GO" id="GO:0046872">
    <property type="term" value="F:metal ion binding"/>
    <property type="evidence" value="ECO:0007669"/>
    <property type="project" value="UniProtKB-KW"/>
</dbReference>
<dbReference type="GO" id="GO:0051539">
    <property type="term" value="F:4 iron, 4 sulfur cluster binding"/>
    <property type="evidence" value="ECO:0007669"/>
    <property type="project" value="UniProtKB-KW"/>
</dbReference>
<accession>A0A1G6LVU2</accession>
<dbReference type="Gene3D" id="3.20.20.70">
    <property type="entry name" value="Aldolase class I"/>
    <property type="match status" value="2"/>
</dbReference>
<feature type="domain" description="Radical SAM core" evidence="12">
    <location>
        <begin position="68"/>
        <end position="320"/>
    </location>
</feature>
<dbReference type="RefSeq" id="WP_058232513.1">
    <property type="nucleotide sequence ID" value="NZ_FMYG01000005.1"/>
</dbReference>
<dbReference type="GO" id="GO:0016765">
    <property type="term" value="F:transferase activity, transferring alkyl or aryl (other than methyl) groups"/>
    <property type="evidence" value="ECO:0007669"/>
    <property type="project" value="InterPro"/>
</dbReference>
<keyword evidence="9" id="KW-0456">Lyase</keyword>
<dbReference type="InterPro" id="IPR034405">
    <property type="entry name" value="F420"/>
</dbReference>
<dbReference type="OrthoDB" id="9802027at2"/>
<evidence type="ECO:0000259" key="12">
    <source>
        <dbReference type="PROSITE" id="PS51918"/>
    </source>
</evidence>
<feature type="region of interest" description="Disordered" evidence="11">
    <location>
        <begin position="414"/>
        <end position="561"/>
    </location>
</feature>
<evidence type="ECO:0000256" key="4">
    <source>
        <dbReference type="ARBA" id="ARBA00022485"/>
    </source>
</evidence>
<evidence type="ECO:0000256" key="10">
    <source>
        <dbReference type="ARBA" id="ARBA00048974"/>
    </source>
</evidence>
<proteinExistence type="inferred from homology"/>
<keyword evidence="7" id="KW-0408">Iron</keyword>
<evidence type="ECO:0000256" key="5">
    <source>
        <dbReference type="ARBA" id="ARBA00022691"/>
    </source>
</evidence>
<dbReference type="Proteomes" id="UP000183203">
    <property type="component" value="Unassembled WGS sequence"/>
</dbReference>
<dbReference type="UniPathway" id="UPA00072"/>
<dbReference type="HAMAP" id="MF_01611">
    <property type="entry name" value="FO_synth_sub1"/>
    <property type="match status" value="1"/>
</dbReference>
<dbReference type="InterPro" id="IPR058240">
    <property type="entry name" value="rSAM_sf"/>
</dbReference>
<evidence type="ECO:0000313" key="13">
    <source>
        <dbReference type="EMBL" id="SDC47341.1"/>
    </source>
</evidence>
<dbReference type="InterPro" id="IPR019939">
    <property type="entry name" value="CofG_family"/>
</dbReference>
<dbReference type="InterPro" id="IPR013785">
    <property type="entry name" value="Aldolase_TIM"/>
</dbReference>
<dbReference type="PANTHER" id="PTHR43076:SF1">
    <property type="entry name" value="LIPOYL SYNTHASE 2"/>
    <property type="match status" value="1"/>
</dbReference>
<comment type="catalytic activity">
    <reaction evidence="10">
        <text>5-amino-5-(4-hydroxybenzyl)-6-(D-ribitylimino)-5,6-dihydrouracil + S-adenosyl-L-methionine = 7,8-didemethyl-8-hydroxy-5-deazariboflavin + 5'-deoxyadenosine + L-methionine + NH4(+) + H(+)</text>
        <dbReference type="Rhea" id="RHEA:55204"/>
        <dbReference type="ChEBI" id="CHEBI:15378"/>
        <dbReference type="ChEBI" id="CHEBI:17319"/>
        <dbReference type="ChEBI" id="CHEBI:28938"/>
        <dbReference type="ChEBI" id="CHEBI:57844"/>
        <dbReference type="ChEBI" id="CHEBI:59789"/>
        <dbReference type="ChEBI" id="CHEBI:59904"/>
        <dbReference type="ChEBI" id="CHEBI:85936"/>
        <dbReference type="EC" id="4.3.1.32"/>
    </reaction>
</comment>
<reference evidence="13 14" key="1">
    <citation type="submission" date="2016-09" db="EMBL/GenBank/DDBJ databases">
        <authorList>
            <person name="Capua I."/>
            <person name="De Benedictis P."/>
            <person name="Joannis T."/>
            <person name="Lombin L.H."/>
            <person name="Cattoli G."/>
        </authorList>
    </citation>
    <scope>NUCLEOTIDE SEQUENCE [LARGE SCALE GENOMIC DNA]</scope>
    <source>
        <strain evidence="13 14">NIO-1002</strain>
    </source>
</reference>
<dbReference type="NCBIfam" id="TIGR03550">
    <property type="entry name" value="F420_cofG"/>
    <property type="match status" value="1"/>
</dbReference>
<dbReference type="SFLD" id="SFLDG01388">
    <property type="entry name" value="7_8-didemethyl-8-hydroxy-5-dea"/>
    <property type="match status" value="1"/>
</dbReference>
<evidence type="ECO:0000256" key="7">
    <source>
        <dbReference type="ARBA" id="ARBA00023004"/>
    </source>
</evidence>
<dbReference type="SFLD" id="SFLDG01064">
    <property type="entry name" value="F420__menaquinone_cofactor_bio"/>
    <property type="match status" value="1"/>
</dbReference>
<gene>
    <name evidence="13" type="ORF">SAMN05216418_2318</name>
</gene>
<evidence type="ECO:0000256" key="6">
    <source>
        <dbReference type="ARBA" id="ARBA00022723"/>
    </source>
</evidence>
<evidence type="ECO:0000313" key="14">
    <source>
        <dbReference type="Proteomes" id="UP000183203"/>
    </source>
</evidence>
<keyword evidence="5" id="KW-0949">S-adenosyl-L-methionine</keyword>
<feature type="region of interest" description="Disordered" evidence="11">
    <location>
        <begin position="905"/>
        <end position="934"/>
    </location>
</feature>
<comment type="pathway">
    <text evidence="2">Cofactor biosynthesis; coenzyme F0 biosynthesis.</text>
</comment>
<evidence type="ECO:0000256" key="8">
    <source>
        <dbReference type="ARBA" id="ARBA00023014"/>
    </source>
</evidence>
<evidence type="ECO:0000256" key="3">
    <source>
        <dbReference type="ARBA" id="ARBA00012126"/>
    </source>
</evidence>
<dbReference type="GO" id="GO:0044689">
    <property type="term" value="F:7,8-didemethyl-8-hydroxy-5-deazariboflavin synthase activity"/>
    <property type="evidence" value="ECO:0007669"/>
    <property type="project" value="UniProtKB-EC"/>
</dbReference>
<dbReference type="STRING" id="993073.AS029_10245"/>
<dbReference type="CDD" id="cd01335">
    <property type="entry name" value="Radical_SAM"/>
    <property type="match status" value="1"/>
</dbReference>
<dbReference type="Pfam" id="PF04055">
    <property type="entry name" value="Radical_SAM"/>
    <property type="match status" value="1"/>
</dbReference>
<evidence type="ECO:0000256" key="2">
    <source>
        <dbReference type="ARBA" id="ARBA00004712"/>
    </source>
</evidence>